<dbReference type="AlphaFoldDB" id="A0AAN6V0U9"/>
<organism evidence="1 2">
    <name type="scientific">Dichotomopilus funicola</name>
    <dbReference type="NCBI Taxonomy" id="1934379"/>
    <lineage>
        <taxon>Eukaryota</taxon>
        <taxon>Fungi</taxon>
        <taxon>Dikarya</taxon>
        <taxon>Ascomycota</taxon>
        <taxon>Pezizomycotina</taxon>
        <taxon>Sordariomycetes</taxon>
        <taxon>Sordariomycetidae</taxon>
        <taxon>Sordariales</taxon>
        <taxon>Chaetomiaceae</taxon>
        <taxon>Dichotomopilus</taxon>
    </lineage>
</organism>
<keyword evidence="2" id="KW-1185">Reference proteome</keyword>
<accession>A0AAN6V0U9</accession>
<name>A0AAN6V0U9_9PEZI</name>
<sequence length="202" mass="22410">MSSGHNTAQLIQALAAFRNLKKIKFGYEIRAWSETALIQESEYPQLSNIIARAESIRFVRQALRAVVSAMAATQRPWDELQITPHLNGLITGGTLDLSILISPPSVTPILLESLELSCCVPRKRKVGIPDVDHVLGFIDLFSGIQRLVLGLKLGPNREGQCATAISQRLRLRLPSLRILCLKYIQFTEAELTALFLGHKKDA</sequence>
<reference evidence="1" key="2">
    <citation type="submission" date="2023-05" db="EMBL/GenBank/DDBJ databases">
        <authorList>
            <consortium name="Lawrence Berkeley National Laboratory"/>
            <person name="Steindorff A."/>
            <person name="Hensen N."/>
            <person name="Bonometti L."/>
            <person name="Westerberg I."/>
            <person name="Brannstrom I.O."/>
            <person name="Guillou S."/>
            <person name="Cros-Aarteil S."/>
            <person name="Calhoun S."/>
            <person name="Haridas S."/>
            <person name="Kuo A."/>
            <person name="Mondo S."/>
            <person name="Pangilinan J."/>
            <person name="Riley R."/>
            <person name="Labutti K."/>
            <person name="Andreopoulos B."/>
            <person name="Lipzen A."/>
            <person name="Chen C."/>
            <person name="Yanf M."/>
            <person name="Daum C."/>
            <person name="Ng V."/>
            <person name="Clum A."/>
            <person name="Ohm R."/>
            <person name="Martin F."/>
            <person name="Silar P."/>
            <person name="Natvig D."/>
            <person name="Lalanne C."/>
            <person name="Gautier V."/>
            <person name="Ament-Velasquez S.L."/>
            <person name="Kruys A."/>
            <person name="Hutchinson M.I."/>
            <person name="Powell A.J."/>
            <person name="Barry K."/>
            <person name="Miller A.N."/>
            <person name="Grigoriev I.V."/>
            <person name="Debuchy R."/>
            <person name="Gladieux P."/>
            <person name="Thoren M.H."/>
            <person name="Johannesson H."/>
        </authorList>
    </citation>
    <scope>NUCLEOTIDE SEQUENCE</scope>
    <source>
        <strain evidence="1">CBS 141.50</strain>
    </source>
</reference>
<reference evidence="1" key="1">
    <citation type="journal article" date="2023" name="Mol. Phylogenet. Evol.">
        <title>Genome-scale phylogeny and comparative genomics of the fungal order Sordariales.</title>
        <authorList>
            <person name="Hensen N."/>
            <person name="Bonometti L."/>
            <person name="Westerberg I."/>
            <person name="Brannstrom I.O."/>
            <person name="Guillou S."/>
            <person name="Cros-Aarteil S."/>
            <person name="Calhoun S."/>
            <person name="Haridas S."/>
            <person name="Kuo A."/>
            <person name="Mondo S."/>
            <person name="Pangilinan J."/>
            <person name="Riley R."/>
            <person name="LaButti K."/>
            <person name="Andreopoulos B."/>
            <person name="Lipzen A."/>
            <person name="Chen C."/>
            <person name="Yan M."/>
            <person name="Daum C."/>
            <person name="Ng V."/>
            <person name="Clum A."/>
            <person name="Steindorff A."/>
            <person name="Ohm R.A."/>
            <person name="Martin F."/>
            <person name="Silar P."/>
            <person name="Natvig D.O."/>
            <person name="Lalanne C."/>
            <person name="Gautier V."/>
            <person name="Ament-Velasquez S.L."/>
            <person name="Kruys A."/>
            <person name="Hutchinson M.I."/>
            <person name="Powell A.J."/>
            <person name="Barry K."/>
            <person name="Miller A.N."/>
            <person name="Grigoriev I.V."/>
            <person name="Debuchy R."/>
            <person name="Gladieux P."/>
            <person name="Hiltunen Thoren M."/>
            <person name="Johannesson H."/>
        </authorList>
    </citation>
    <scope>NUCLEOTIDE SEQUENCE</scope>
    <source>
        <strain evidence="1">CBS 141.50</strain>
    </source>
</reference>
<dbReference type="RefSeq" id="XP_062634822.1">
    <property type="nucleotide sequence ID" value="XM_062781581.1"/>
</dbReference>
<proteinExistence type="predicted"/>
<dbReference type="GeneID" id="87818194"/>
<protein>
    <submittedName>
        <fullName evidence="1">Uncharacterized protein</fullName>
    </submittedName>
</protein>
<dbReference type="EMBL" id="MU853611">
    <property type="protein sequence ID" value="KAK4141451.1"/>
    <property type="molecule type" value="Genomic_DNA"/>
</dbReference>
<comment type="caution">
    <text evidence="1">The sequence shown here is derived from an EMBL/GenBank/DDBJ whole genome shotgun (WGS) entry which is preliminary data.</text>
</comment>
<gene>
    <name evidence="1" type="ORF">C8A04DRAFT_30949</name>
</gene>
<evidence type="ECO:0000313" key="2">
    <source>
        <dbReference type="Proteomes" id="UP001302676"/>
    </source>
</evidence>
<evidence type="ECO:0000313" key="1">
    <source>
        <dbReference type="EMBL" id="KAK4141451.1"/>
    </source>
</evidence>
<dbReference type="Proteomes" id="UP001302676">
    <property type="component" value="Unassembled WGS sequence"/>
</dbReference>